<evidence type="ECO:0000256" key="1">
    <source>
        <dbReference type="SAM" id="Phobius"/>
    </source>
</evidence>
<proteinExistence type="predicted"/>
<evidence type="ECO:0000313" key="3">
    <source>
        <dbReference type="Proteomes" id="UP000067626"/>
    </source>
</evidence>
<gene>
    <name evidence="2" type="ORF">CMC5_026000</name>
</gene>
<dbReference type="KEGG" id="ccro:CMC5_026000"/>
<evidence type="ECO:0000313" key="2">
    <source>
        <dbReference type="EMBL" id="AKT38453.1"/>
    </source>
</evidence>
<keyword evidence="1" id="KW-1133">Transmembrane helix</keyword>
<feature type="transmembrane region" description="Helical" evidence="1">
    <location>
        <begin position="223"/>
        <end position="240"/>
    </location>
</feature>
<reference evidence="2 3" key="1">
    <citation type="submission" date="2015-07" db="EMBL/GenBank/DDBJ databases">
        <title>Genome analysis of myxobacterium Chondromyces crocatus Cm c5 reveals a high potential for natural compound synthesis and the genetic basis for the loss of fruiting body formation.</title>
        <authorList>
            <person name="Zaburannyi N."/>
            <person name="Bunk B."/>
            <person name="Maier J."/>
            <person name="Overmann J."/>
            <person name="Mueller R."/>
        </authorList>
    </citation>
    <scope>NUCLEOTIDE SEQUENCE [LARGE SCALE GENOMIC DNA]</scope>
    <source>
        <strain evidence="2 3">Cm c5</strain>
    </source>
</reference>
<keyword evidence="1" id="KW-0472">Membrane</keyword>
<keyword evidence="3" id="KW-1185">Reference proteome</keyword>
<feature type="transmembrane region" description="Helical" evidence="1">
    <location>
        <begin position="83"/>
        <end position="107"/>
    </location>
</feature>
<dbReference type="AlphaFoldDB" id="A0A0K1ECZ8"/>
<accession>A0A0K1ECZ8</accession>
<feature type="transmembrane region" description="Helical" evidence="1">
    <location>
        <begin position="49"/>
        <end position="71"/>
    </location>
</feature>
<dbReference type="EMBL" id="CP012159">
    <property type="protein sequence ID" value="AKT38453.1"/>
    <property type="molecule type" value="Genomic_DNA"/>
</dbReference>
<keyword evidence="1" id="KW-0812">Transmembrane</keyword>
<sequence length="451" mass="49132">MVARQDAGARTCALALTRTTWSAVARVGNRRLALRDRTLRVHAYRDARLFGAVAAWSFFAFALLTTVSIGFPIVRHLPLFTSLLALSIILLTGFAIAAALIWIGAAWGAASHRASIRISDALYAERGGRRLEIPVAAIQRAHLRRRNRILTLVTDLGTTLSISIRGRNEALHLLDTVARAGATASWRARVYLPAPPRAREILSLAYGAAVVLLVDLLPGTTTSFATACGALFGVTTWFIAQLTGFPRRRADLLVGRDGLAFRRHGRERFIAFARIQRAEPTERGVRLVLSSGEHVEFDLTPPALRRAAESLTSALCARRCAHLLHLIEEPRALSETSPVADELLARRGRPLPDWQAALRGLVTDEGATYRTVTLAPERALQVLEDGRAPLELRIGAAMALAPTRERNTSRRLRLAIATSASEEVRTALEEAAEGELQEATLARARMAVGDG</sequence>
<name>A0A0K1ECZ8_CHOCO</name>
<protein>
    <submittedName>
        <fullName evidence="2">Uncharacterized protein</fullName>
    </submittedName>
</protein>
<organism evidence="2 3">
    <name type="scientific">Chondromyces crocatus</name>
    <dbReference type="NCBI Taxonomy" id="52"/>
    <lineage>
        <taxon>Bacteria</taxon>
        <taxon>Pseudomonadati</taxon>
        <taxon>Myxococcota</taxon>
        <taxon>Polyangia</taxon>
        <taxon>Polyangiales</taxon>
        <taxon>Polyangiaceae</taxon>
        <taxon>Chondromyces</taxon>
    </lineage>
</organism>
<dbReference type="Proteomes" id="UP000067626">
    <property type="component" value="Chromosome"/>
</dbReference>